<reference evidence="1" key="1">
    <citation type="submission" date="2018-06" db="EMBL/GenBank/DDBJ databases">
        <authorList>
            <person name="Zhirakovskaya E."/>
        </authorList>
    </citation>
    <scope>NUCLEOTIDE SEQUENCE</scope>
</reference>
<gene>
    <name evidence="1" type="ORF">MNBD_GAMMA02-1220</name>
</gene>
<name>A0A3B0W8C0_9ZZZZ</name>
<dbReference type="EMBL" id="UOFA01000312">
    <property type="protein sequence ID" value="VAW46937.1"/>
    <property type="molecule type" value="Genomic_DNA"/>
</dbReference>
<dbReference type="Pfam" id="PF06940">
    <property type="entry name" value="DUF1287"/>
    <property type="match status" value="1"/>
</dbReference>
<sequence>MRIYLAITFLWVASHTLANPLVEAANKRLEHTVIYDGSYQKIAYPMGDVDASKGVCTDVIIRSYRALGIDLQQLVHEDMAAHFDQYPTSWGLNKPDTNIDHRRVPNLETFYTRHGKVLPITDQAEDYKPGNIVTWRLSGSNLPHIGIVSDQKAETGNYKIIHNIGWGLQINDMLFDHPIQGHYQY</sequence>
<dbReference type="InterPro" id="IPR009706">
    <property type="entry name" value="DUF1287"/>
</dbReference>
<protein>
    <submittedName>
        <fullName evidence="1">Uncharacterized protein YijF</fullName>
    </submittedName>
</protein>
<accession>A0A3B0W8C0</accession>
<dbReference type="AlphaFoldDB" id="A0A3B0W8C0"/>
<dbReference type="PIRSF" id="PIRSF011444">
    <property type="entry name" value="DUF1287"/>
    <property type="match status" value="1"/>
</dbReference>
<organism evidence="1">
    <name type="scientific">hydrothermal vent metagenome</name>
    <dbReference type="NCBI Taxonomy" id="652676"/>
    <lineage>
        <taxon>unclassified sequences</taxon>
        <taxon>metagenomes</taxon>
        <taxon>ecological metagenomes</taxon>
    </lineage>
</organism>
<proteinExistence type="predicted"/>
<evidence type="ECO:0000313" key="1">
    <source>
        <dbReference type="EMBL" id="VAW46937.1"/>
    </source>
</evidence>